<organism evidence="2 3">
    <name type="scientific">Syphacia muris</name>
    <dbReference type="NCBI Taxonomy" id="451379"/>
    <lineage>
        <taxon>Eukaryota</taxon>
        <taxon>Metazoa</taxon>
        <taxon>Ecdysozoa</taxon>
        <taxon>Nematoda</taxon>
        <taxon>Chromadorea</taxon>
        <taxon>Rhabditida</taxon>
        <taxon>Spirurina</taxon>
        <taxon>Oxyuridomorpha</taxon>
        <taxon>Oxyuroidea</taxon>
        <taxon>Oxyuridae</taxon>
        <taxon>Syphacia</taxon>
    </lineage>
</organism>
<dbReference type="InterPro" id="IPR011992">
    <property type="entry name" value="EF-hand-dom_pair"/>
</dbReference>
<dbReference type="WBParaSite" id="SMUV_0000898001-mRNA-1">
    <property type="protein sequence ID" value="SMUV_0000898001-mRNA-1"/>
    <property type="gene ID" value="SMUV_0000898001"/>
</dbReference>
<dbReference type="GO" id="GO:0005509">
    <property type="term" value="F:calcium ion binding"/>
    <property type="evidence" value="ECO:0007669"/>
    <property type="project" value="InterPro"/>
</dbReference>
<accession>A0A0N5AVQ5</accession>
<proteinExistence type="predicted"/>
<dbReference type="Proteomes" id="UP000046393">
    <property type="component" value="Unplaced"/>
</dbReference>
<name>A0A0N5AVQ5_9BILA</name>
<dbReference type="PANTHER" id="PTHR23055">
    <property type="entry name" value="CALCIUM BINDING PROTEINS"/>
    <property type="match status" value="1"/>
</dbReference>
<reference evidence="3" key="1">
    <citation type="submission" date="2017-02" db="UniProtKB">
        <authorList>
            <consortium name="WormBaseParasite"/>
        </authorList>
    </citation>
    <scope>IDENTIFICATION</scope>
</reference>
<dbReference type="Gene3D" id="1.10.238.10">
    <property type="entry name" value="EF-hand"/>
    <property type="match status" value="1"/>
</dbReference>
<evidence type="ECO:0000256" key="1">
    <source>
        <dbReference type="ARBA" id="ARBA00022737"/>
    </source>
</evidence>
<keyword evidence="1" id="KW-0677">Repeat</keyword>
<sequence>MAELLKHRDFVHPPPIDELCRQTEEVFSHKYIKYMYSRFKNECPTGRMRMHEFKQMFGSYVLERLTEDYLIRLFNAFSKSKTEITFQDLMDALATLNAATPRSNAVWAIRMMKGCDDTRVDFQEFSNFVKSVYQLSNKNEKKASTISSSAGKKCAVQIAARRKAEETFNVGKKDSTYIPTKPDGHNHSETFSKATEFAVVRQELLNEKIIKKPQ</sequence>
<dbReference type="SUPFAM" id="SSF47473">
    <property type="entry name" value="EF-hand"/>
    <property type="match status" value="1"/>
</dbReference>
<keyword evidence="2" id="KW-1185">Reference proteome</keyword>
<evidence type="ECO:0000313" key="3">
    <source>
        <dbReference type="WBParaSite" id="SMUV_0000898001-mRNA-1"/>
    </source>
</evidence>
<dbReference type="STRING" id="451379.A0A0N5AVQ5"/>
<protein>
    <submittedName>
        <fullName evidence="3">EF-hand domain-containing protein</fullName>
    </submittedName>
</protein>
<evidence type="ECO:0000313" key="2">
    <source>
        <dbReference type="Proteomes" id="UP000046393"/>
    </source>
</evidence>
<dbReference type="AlphaFoldDB" id="A0A0N5AVQ5"/>
<dbReference type="InterPro" id="IPR028846">
    <property type="entry name" value="Recoverin"/>
</dbReference>
<dbReference type="PANTHER" id="PTHR23055:SF171">
    <property type="entry name" value="EF-HAND DOMAIN-CONTAINING PROTEIN"/>
    <property type="match status" value="1"/>
</dbReference>